<sequence length="293" mass="31824">MRLRDFFLLVLVCVIWALSNVVSRIVVGQWMVPPLFFAAVRFAVVMLATLPWLLPMPRPAWRMIVVGMLMGGGNFAVLFLGLRTVTPSMAAIVVQSSVPITTLLSVVLLGERIHWRRGLGIALALAGVLIVVWQPGLQLSAGVLYILGAAFAGSLGAVLMKQMEEVPAIRLQAWVGLTSLLPLALFSWGFEHHQIDLALRHGWHFGVAIAFSALVVSVGAHTVYYSLIKRYEANLIAPLTLLTPLFTIALGYFITHDRLDARMLLGAAIALIGVLIVALRRSKAPVAEAAEHG</sequence>
<keyword evidence="4 6" id="KW-1133">Transmembrane helix</keyword>
<feature type="transmembrane region" description="Helical" evidence="6">
    <location>
        <begin position="171"/>
        <end position="190"/>
    </location>
</feature>
<proteinExistence type="inferred from homology"/>
<evidence type="ECO:0000313" key="8">
    <source>
        <dbReference type="EMBL" id="NML92540.1"/>
    </source>
</evidence>
<feature type="transmembrane region" description="Helical" evidence="6">
    <location>
        <begin position="235"/>
        <end position="255"/>
    </location>
</feature>
<dbReference type="InterPro" id="IPR050638">
    <property type="entry name" value="AA-Vitamin_Transporters"/>
</dbReference>
<name>A0A7Y0G854_9SPHN</name>
<evidence type="ECO:0000256" key="4">
    <source>
        <dbReference type="ARBA" id="ARBA00022989"/>
    </source>
</evidence>
<gene>
    <name evidence="8" type="ORF">HHL27_02505</name>
</gene>
<dbReference type="PANTHER" id="PTHR32322">
    <property type="entry name" value="INNER MEMBRANE TRANSPORTER"/>
    <property type="match status" value="1"/>
</dbReference>
<dbReference type="InterPro" id="IPR000620">
    <property type="entry name" value="EamA_dom"/>
</dbReference>
<protein>
    <submittedName>
        <fullName evidence="8">DMT family transporter</fullName>
    </submittedName>
</protein>
<keyword evidence="9" id="KW-1185">Reference proteome</keyword>
<dbReference type="GO" id="GO:0016020">
    <property type="term" value="C:membrane"/>
    <property type="evidence" value="ECO:0007669"/>
    <property type="project" value="UniProtKB-SubCell"/>
</dbReference>
<evidence type="ECO:0000256" key="1">
    <source>
        <dbReference type="ARBA" id="ARBA00004141"/>
    </source>
</evidence>
<evidence type="ECO:0000256" key="3">
    <source>
        <dbReference type="ARBA" id="ARBA00022692"/>
    </source>
</evidence>
<feature type="transmembrane region" description="Helical" evidence="6">
    <location>
        <begin position="34"/>
        <end position="54"/>
    </location>
</feature>
<organism evidence="8 9">
    <name type="scientific">Novosphingobium olei</name>
    <dbReference type="NCBI Taxonomy" id="2728851"/>
    <lineage>
        <taxon>Bacteria</taxon>
        <taxon>Pseudomonadati</taxon>
        <taxon>Pseudomonadota</taxon>
        <taxon>Alphaproteobacteria</taxon>
        <taxon>Sphingomonadales</taxon>
        <taxon>Sphingomonadaceae</taxon>
        <taxon>Novosphingobium</taxon>
    </lineage>
</organism>
<feature type="transmembrane region" description="Helical" evidence="6">
    <location>
        <begin position="88"/>
        <end position="109"/>
    </location>
</feature>
<comment type="subcellular location">
    <subcellularLocation>
        <location evidence="1">Membrane</location>
        <topology evidence="1">Multi-pass membrane protein</topology>
    </subcellularLocation>
</comment>
<feature type="transmembrane region" description="Helical" evidence="6">
    <location>
        <begin position="118"/>
        <end position="136"/>
    </location>
</feature>
<dbReference type="Gene3D" id="1.10.3730.20">
    <property type="match status" value="1"/>
</dbReference>
<comment type="caution">
    <text evidence="8">The sequence shown here is derived from an EMBL/GenBank/DDBJ whole genome shotgun (WGS) entry which is preliminary data.</text>
</comment>
<evidence type="ECO:0000256" key="2">
    <source>
        <dbReference type="ARBA" id="ARBA00007362"/>
    </source>
</evidence>
<reference evidence="8 9" key="1">
    <citation type="submission" date="2020-04" db="EMBL/GenBank/DDBJ databases">
        <title>Novosphingobium sp. TW-4 isolated from soil.</title>
        <authorList>
            <person name="Dahal R.H."/>
            <person name="Chaudhary D.K."/>
        </authorList>
    </citation>
    <scope>NUCLEOTIDE SEQUENCE [LARGE SCALE GENOMIC DNA]</scope>
    <source>
        <strain evidence="8 9">TW-4</strain>
    </source>
</reference>
<feature type="transmembrane region" description="Helical" evidence="6">
    <location>
        <begin position="61"/>
        <end position="82"/>
    </location>
</feature>
<evidence type="ECO:0000256" key="6">
    <source>
        <dbReference type="SAM" id="Phobius"/>
    </source>
</evidence>
<dbReference type="EMBL" id="JABBGM010000001">
    <property type="protein sequence ID" value="NML92540.1"/>
    <property type="molecule type" value="Genomic_DNA"/>
</dbReference>
<comment type="similarity">
    <text evidence="2">Belongs to the EamA transporter family.</text>
</comment>
<evidence type="ECO:0000256" key="5">
    <source>
        <dbReference type="ARBA" id="ARBA00023136"/>
    </source>
</evidence>
<feature type="domain" description="EamA" evidence="7">
    <location>
        <begin position="141"/>
        <end position="278"/>
    </location>
</feature>
<dbReference type="InterPro" id="IPR037185">
    <property type="entry name" value="EmrE-like"/>
</dbReference>
<evidence type="ECO:0000313" key="9">
    <source>
        <dbReference type="Proteomes" id="UP000583556"/>
    </source>
</evidence>
<feature type="transmembrane region" description="Helical" evidence="6">
    <location>
        <begin position="261"/>
        <end position="279"/>
    </location>
</feature>
<evidence type="ECO:0000259" key="7">
    <source>
        <dbReference type="Pfam" id="PF00892"/>
    </source>
</evidence>
<dbReference type="Proteomes" id="UP000583556">
    <property type="component" value="Unassembled WGS sequence"/>
</dbReference>
<accession>A0A7Y0G854</accession>
<dbReference type="SUPFAM" id="SSF103481">
    <property type="entry name" value="Multidrug resistance efflux transporter EmrE"/>
    <property type="match status" value="2"/>
</dbReference>
<keyword evidence="5 6" id="KW-0472">Membrane</keyword>
<dbReference type="Pfam" id="PF00892">
    <property type="entry name" value="EamA"/>
    <property type="match status" value="2"/>
</dbReference>
<feature type="domain" description="EamA" evidence="7">
    <location>
        <begin position="7"/>
        <end position="132"/>
    </location>
</feature>
<feature type="transmembrane region" description="Helical" evidence="6">
    <location>
        <begin position="202"/>
        <end position="223"/>
    </location>
</feature>
<feature type="transmembrane region" description="Helical" evidence="6">
    <location>
        <begin position="142"/>
        <end position="159"/>
    </location>
</feature>
<dbReference type="AlphaFoldDB" id="A0A7Y0G854"/>
<keyword evidence="3 6" id="KW-0812">Transmembrane</keyword>
<dbReference type="PANTHER" id="PTHR32322:SF2">
    <property type="entry name" value="EAMA DOMAIN-CONTAINING PROTEIN"/>
    <property type="match status" value="1"/>
</dbReference>